<dbReference type="OrthoDB" id="543156at2759"/>
<dbReference type="Proteomes" id="UP000030151">
    <property type="component" value="Unassembled WGS sequence"/>
</dbReference>
<comment type="caution">
    <text evidence="1">The sequence shown here is derived from an EMBL/GenBank/DDBJ whole genome shotgun (WGS) entry which is preliminary data.</text>
</comment>
<gene>
    <name evidence="1" type="ORF">X797_012140</name>
</gene>
<dbReference type="Gene3D" id="3.40.50.880">
    <property type="match status" value="1"/>
</dbReference>
<dbReference type="EMBL" id="JELW01000153">
    <property type="protein sequence ID" value="EXU94780.1"/>
    <property type="molecule type" value="Genomic_DNA"/>
</dbReference>
<name>A0A014MUH5_9HYPO</name>
<dbReference type="HOGENOM" id="CLU_072623_1_0_1"/>
<reference evidence="1 2" key="1">
    <citation type="submission" date="2014-02" db="EMBL/GenBank/DDBJ databases">
        <title>The genome sequence of the entomopathogenic fungus Metarhizium robertsii ARSEF 2575.</title>
        <authorList>
            <person name="Giuliano Garisto Donzelli B."/>
            <person name="Roe B.A."/>
            <person name="Macmil S.L."/>
            <person name="Krasnoff S.B."/>
            <person name="Gibson D.M."/>
        </authorList>
    </citation>
    <scope>NUCLEOTIDE SEQUENCE [LARGE SCALE GENOMIC DNA]</scope>
    <source>
        <strain evidence="1 2">ARSEF 2575</strain>
    </source>
</reference>
<dbReference type="Pfam" id="PF17124">
    <property type="entry name" value="ThiJ_like"/>
    <property type="match status" value="1"/>
</dbReference>
<dbReference type="InterPro" id="IPR032633">
    <property type="entry name" value="ThiJ-like"/>
</dbReference>
<proteinExistence type="predicted"/>
<organism evidence="1 2">
    <name type="scientific">Metarhizium robertsii</name>
    <dbReference type="NCBI Taxonomy" id="568076"/>
    <lineage>
        <taxon>Eukaryota</taxon>
        <taxon>Fungi</taxon>
        <taxon>Dikarya</taxon>
        <taxon>Ascomycota</taxon>
        <taxon>Pezizomycotina</taxon>
        <taxon>Sordariomycetes</taxon>
        <taxon>Hypocreomycetidae</taxon>
        <taxon>Hypocreales</taxon>
        <taxon>Clavicipitaceae</taxon>
        <taxon>Metarhizium</taxon>
    </lineage>
</organism>
<dbReference type="AlphaFoldDB" id="A0A014MUH5"/>
<sequence>MADYETAVPYTVFREAGFEVNFATETGTSPKCDAKMLQGVTQTIFGATQSVLRQYSAMVASEEWKHALRWSTAGFDLDAFDAVFLPGGQEKTIRQLIDSPVVHKLLADYFPQTRKPAGKAVGAICYGVKVLAQAKGPDGRSILYGRTTTTLPALFEKAAFWVTWPFMGDYFKVYGASGEDVEASVVKVLSDPACLKSSWALAPFVVEDPDFNYASGRHPGDAQLLAERLVDMIRESKYVSP</sequence>
<dbReference type="eggNOG" id="ENOG502R0B6">
    <property type="taxonomic scope" value="Eukaryota"/>
</dbReference>
<dbReference type="PANTHER" id="PTHR43068">
    <property type="entry name" value="SLR1854 PROTEIN"/>
    <property type="match status" value="1"/>
</dbReference>
<dbReference type="InterPro" id="IPR029062">
    <property type="entry name" value="Class_I_gatase-like"/>
</dbReference>
<evidence type="ECO:0000313" key="2">
    <source>
        <dbReference type="Proteomes" id="UP000030151"/>
    </source>
</evidence>
<protein>
    <submittedName>
        <fullName evidence="1">DJ-1/PfpI family protein</fullName>
    </submittedName>
</protein>
<evidence type="ECO:0000313" key="1">
    <source>
        <dbReference type="EMBL" id="EXU94780.1"/>
    </source>
</evidence>
<accession>A0A014MUH5</accession>
<dbReference type="PANTHER" id="PTHR43068:SF1">
    <property type="entry name" value="SLR1854 PROTEIN"/>
    <property type="match status" value="1"/>
</dbReference>
<dbReference type="SUPFAM" id="SSF52317">
    <property type="entry name" value="Class I glutamine amidotransferase-like"/>
    <property type="match status" value="1"/>
</dbReference>